<dbReference type="AlphaFoldDB" id="A0A1M5GW23"/>
<organism evidence="1 2">
    <name type="scientific">Cnuella takakiae</name>
    <dbReference type="NCBI Taxonomy" id="1302690"/>
    <lineage>
        <taxon>Bacteria</taxon>
        <taxon>Pseudomonadati</taxon>
        <taxon>Bacteroidota</taxon>
        <taxon>Chitinophagia</taxon>
        <taxon>Chitinophagales</taxon>
        <taxon>Chitinophagaceae</taxon>
        <taxon>Cnuella</taxon>
    </lineage>
</organism>
<dbReference type="Proteomes" id="UP000184368">
    <property type="component" value="Unassembled WGS sequence"/>
</dbReference>
<gene>
    <name evidence="1" type="ORF">SAMN05444008_11783</name>
</gene>
<name>A0A1M5GW23_9BACT</name>
<proteinExistence type="predicted"/>
<protein>
    <submittedName>
        <fullName evidence="1">Uncharacterized protein</fullName>
    </submittedName>
</protein>
<evidence type="ECO:0000313" key="1">
    <source>
        <dbReference type="EMBL" id="SHG07929.1"/>
    </source>
</evidence>
<keyword evidence="2" id="KW-1185">Reference proteome</keyword>
<dbReference type="EMBL" id="FQUO01000017">
    <property type="protein sequence ID" value="SHG07929.1"/>
    <property type="molecule type" value="Genomic_DNA"/>
</dbReference>
<evidence type="ECO:0000313" key="2">
    <source>
        <dbReference type="Proteomes" id="UP000184368"/>
    </source>
</evidence>
<sequence>MILQVNIKFSLLIVLQTTKEQEDAGYGILDFGSGSQQHAFY</sequence>
<reference evidence="1 2" key="1">
    <citation type="submission" date="2016-11" db="EMBL/GenBank/DDBJ databases">
        <authorList>
            <person name="Jaros S."/>
            <person name="Januszkiewicz K."/>
            <person name="Wedrychowicz H."/>
        </authorList>
    </citation>
    <scope>NUCLEOTIDE SEQUENCE [LARGE SCALE GENOMIC DNA]</scope>
    <source>
        <strain evidence="1 2">DSM 26897</strain>
    </source>
</reference>
<accession>A0A1M5GW23</accession>